<protein>
    <submittedName>
        <fullName evidence="1">Uncharacterized protein</fullName>
    </submittedName>
</protein>
<evidence type="ECO:0000313" key="1">
    <source>
        <dbReference type="EMBL" id="QXV81651.1"/>
    </source>
</evidence>
<organism evidence="1 2">
    <name type="scientific">Escherichia phage JohannLBurckhardt</name>
    <dbReference type="NCBI Taxonomy" id="2851975"/>
    <lineage>
        <taxon>Viruses</taxon>
        <taxon>Duplodnaviria</taxon>
        <taxon>Heunggongvirae</taxon>
        <taxon>Uroviricota</taxon>
        <taxon>Caudoviricetes</taxon>
        <taxon>Drexlerviridae</taxon>
        <taxon>Tempevirinae</taxon>
        <taxon>Henuseptimavirus</taxon>
        <taxon>Henuseptimavirus johannburckhardt</taxon>
    </lineage>
</organism>
<keyword evidence="2" id="KW-1185">Reference proteome</keyword>
<name>A0AAE7VW98_9CAUD</name>
<dbReference type="EMBL" id="MZ501085">
    <property type="protein sequence ID" value="QXV81651.1"/>
    <property type="molecule type" value="Genomic_DNA"/>
</dbReference>
<gene>
    <name evidence="1" type="ORF">bas11_0047</name>
</gene>
<reference evidence="2" key="1">
    <citation type="journal article" date="2021" name="PLoS Biol.">
        <title>Systematic exploration of Escherichia coli phage-host interactions with the BASEL phage collection.</title>
        <authorList>
            <person name="Maffei E."/>
            <person name="Shaidullina A."/>
            <person name="Burkolter M."/>
            <person name="Heyer Y."/>
            <person name="Estermann F."/>
            <person name="Druelle V."/>
            <person name="Sauer P."/>
            <person name="Willi L."/>
            <person name="Michaelis S."/>
            <person name="Hilbi H."/>
            <person name="Thaler D.S."/>
            <person name="Harms A."/>
        </authorList>
    </citation>
    <scope>NUCLEOTIDE SEQUENCE [LARGE SCALE GENOMIC DNA]</scope>
    <source>
        <strain evidence="2">Bas11</strain>
    </source>
</reference>
<proteinExistence type="predicted"/>
<accession>A0AAE7VW98</accession>
<sequence length="81" mass="9374">MITGVDYQKHVPAAMRKNRFRVVYGTTSSLVEGEEVYLIRDRGDKWLIGHTFHKSLDFDPETLECHSIVDGRLLAKVERLK</sequence>
<evidence type="ECO:0000313" key="2">
    <source>
        <dbReference type="Proteomes" id="UP000828706"/>
    </source>
</evidence>
<dbReference type="Proteomes" id="UP000828706">
    <property type="component" value="Segment"/>
</dbReference>